<dbReference type="EMBL" id="VXIV02000245">
    <property type="protein sequence ID" value="KAF6039517.1"/>
    <property type="molecule type" value="Genomic_DNA"/>
</dbReference>
<sequence>MIPRWLTSLCSFQISFGFALVKMLKHINKKMASAALTEDYSCGYCLQRLTYMTDPRELPCSHIFCLPCIQADYEKLGRVDCAVCGKAQEIASFETLRKVKVMTVGKMEESESEDPPTACDICTGDKQRAVTFCQDCMKKMCAEHFKKDALMFIQDCSSSVALGFVKQLTSGYHSSTVCWMENGSLLSGGEHNLHQYDTESGSILTQVNQKKYIGSVAVGKNVIVGIASTNDGGGSPVFMLFSADLKLQNTVANFSFSSSYTTNLVRSCHNHEEFIANFAQKPHSTLSIKEYTNNPSRYHRERCEVHEAEFYTLGCSTCYQAFCIRCDTEETCEASKGSANEKVATNGPHAILSLEKIAANVREEVKESMMLLSFKLSEISKMEKNAWCSVGEMEVKAVETIKDVDQTLQKQVKEITERSEAVKVDVYRNLTSNTLQAESYSATSQRFRDEFSDLWKTSNRFLTHSDDLTVMARRAEHISKLDEAIQLEVQPCQLFRGEFHAEDMNFIQDCSFPTSLKYVRQLQSGGLYSSAVCWTEDGKLMSGGRKILHQYDAESGSLVKKVNQNRWIGSMAIYKKSIVALSSTDDSRTMQPILMFLLPDLTEEKSVGNFTFTSCYSNNLITVNPKTRDVILINPNNKLLSVYSSSSELLFSTTLLGLQAPTAIVVLKDEYLIIADCQNGSVNKFRLNNQKLEHVWTCLGLVSPTALSVDSAGSIYCLAAKLNPESVITIISKEGKLLKHLKYTKQSSWTMCDIAVSPDGRQLALSCYQHGVALFNIATVKAQEIASFETLSKVKVMTVGKTEESDSIPCDVCTGDKQRAVMFCQDCMKKMCAEHFKTHEEFEKTFSVIAHSTLTIREYAENFTKYQREQCKDHETEYRQLACSKCCQTFCVKCETDGFCEMAVDEVTKADVPHTIVSLETFADDTREEIKASMMSLSCKISEISKKEKEAWIGIAGIEDRAVEMVKEVEISAEEQIENINKQREAAKDGIYKNLSSNVAQAENYSAMVLEIREQLENLWKTSNRFLAHSSHVAVVTKGNDSLSMLEEAVNKNIQPCQLFKGEYTLEDYKLKVDFYNKLVFVFNWTNYANLDNPKMYKL</sequence>
<dbReference type="CDD" id="cd19757">
    <property type="entry name" value="Bbox1"/>
    <property type="match status" value="1"/>
</dbReference>
<dbReference type="SMART" id="SM00184">
    <property type="entry name" value="RING"/>
    <property type="match status" value="1"/>
</dbReference>
<dbReference type="Proteomes" id="UP000593567">
    <property type="component" value="Unassembled WGS sequence"/>
</dbReference>
<evidence type="ECO:0000256" key="2">
    <source>
        <dbReference type="ARBA" id="ARBA00022771"/>
    </source>
</evidence>
<protein>
    <recommendedName>
        <fullName evidence="5">RING-type domain-containing protein</fullName>
    </recommendedName>
</protein>
<dbReference type="Gene3D" id="3.30.40.10">
    <property type="entry name" value="Zinc/RING finger domain, C3HC4 (zinc finger)"/>
    <property type="match status" value="1"/>
</dbReference>
<dbReference type="Gene3D" id="2.120.10.30">
    <property type="entry name" value="TolB, C-terminal domain"/>
    <property type="match status" value="1"/>
</dbReference>
<dbReference type="InterPro" id="IPR047153">
    <property type="entry name" value="TRIM45/56/19-like"/>
</dbReference>
<keyword evidence="1" id="KW-0479">Metal-binding</keyword>
<dbReference type="OrthoDB" id="6105938at2759"/>
<dbReference type="PANTHER" id="PTHR25462">
    <property type="entry name" value="BONUS, ISOFORM C-RELATED"/>
    <property type="match status" value="1"/>
</dbReference>
<keyword evidence="2 4" id="KW-0863">Zinc-finger</keyword>
<dbReference type="InterPro" id="IPR011042">
    <property type="entry name" value="6-blade_b-propeller_TolB-like"/>
</dbReference>
<dbReference type="InterPro" id="IPR001841">
    <property type="entry name" value="Znf_RING"/>
</dbReference>
<dbReference type="PANTHER" id="PTHR25462:SF296">
    <property type="entry name" value="MEIOTIC P26, ISOFORM F"/>
    <property type="match status" value="1"/>
</dbReference>
<dbReference type="GO" id="GO:0008270">
    <property type="term" value="F:zinc ion binding"/>
    <property type="evidence" value="ECO:0007669"/>
    <property type="project" value="UniProtKB-KW"/>
</dbReference>
<evidence type="ECO:0000313" key="7">
    <source>
        <dbReference type="Proteomes" id="UP000593567"/>
    </source>
</evidence>
<reference evidence="6" key="1">
    <citation type="submission" date="2020-06" db="EMBL/GenBank/DDBJ databases">
        <title>Draft genome of Bugula neritina, a colonial animal packing powerful symbionts and potential medicines.</title>
        <authorList>
            <person name="Rayko M."/>
        </authorList>
    </citation>
    <scope>NUCLEOTIDE SEQUENCE [LARGE SCALE GENOMIC DNA]</scope>
    <source>
        <strain evidence="6">Kwan_BN1</strain>
    </source>
</reference>
<evidence type="ECO:0000256" key="1">
    <source>
        <dbReference type="ARBA" id="ARBA00022723"/>
    </source>
</evidence>
<gene>
    <name evidence="6" type="ORF">EB796_002183</name>
</gene>
<dbReference type="Gene3D" id="3.30.160.60">
    <property type="entry name" value="Classic Zinc Finger"/>
    <property type="match status" value="1"/>
</dbReference>
<dbReference type="AlphaFoldDB" id="A0A7J7KMZ8"/>
<dbReference type="SUPFAM" id="SSF57850">
    <property type="entry name" value="RING/U-box"/>
    <property type="match status" value="1"/>
</dbReference>
<proteinExistence type="predicted"/>
<keyword evidence="3" id="KW-0862">Zinc</keyword>
<feature type="domain" description="RING-type" evidence="5">
    <location>
        <begin position="42"/>
        <end position="84"/>
    </location>
</feature>
<dbReference type="PROSITE" id="PS00518">
    <property type="entry name" value="ZF_RING_1"/>
    <property type="match status" value="1"/>
</dbReference>
<dbReference type="InterPro" id="IPR017907">
    <property type="entry name" value="Znf_RING_CS"/>
</dbReference>
<evidence type="ECO:0000259" key="5">
    <source>
        <dbReference type="PROSITE" id="PS50089"/>
    </source>
</evidence>
<evidence type="ECO:0000313" key="6">
    <source>
        <dbReference type="EMBL" id="KAF6039517.1"/>
    </source>
</evidence>
<comment type="caution">
    <text evidence="6">The sequence shown here is derived from an EMBL/GenBank/DDBJ whole genome shotgun (WGS) entry which is preliminary data.</text>
</comment>
<evidence type="ECO:0000256" key="3">
    <source>
        <dbReference type="ARBA" id="ARBA00022833"/>
    </source>
</evidence>
<accession>A0A7J7KMZ8</accession>
<keyword evidence="7" id="KW-1185">Reference proteome</keyword>
<organism evidence="6 7">
    <name type="scientific">Bugula neritina</name>
    <name type="common">Brown bryozoan</name>
    <name type="synonym">Sertularia neritina</name>
    <dbReference type="NCBI Taxonomy" id="10212"/>
    <lineage>
        <taxon>Eukaryota</taxon>
        <taxon>Metazoa</taxon>
        <taxon>Spiralia</taxon>
        <taxon>Lophotrochozoa</taxon>
        <taxon>Bryozoa</taxon>
        <taxon>Gymnolaemata</taxon>
        <taxon>Cheilostomatida</taxon>
        <taxon>Flustrina</taxon>
        <taxon>Buguloidea</taxon>
        <taxon>Bugulidae</taxon>
        <taxon>Bugula</taxon>
    </lineage>
</organism>
<name>A0A7J7KMZ8_BUGNE</name>
<dbReference type="PROSITE" id="PS50089">
    <property type="entry name" value="ZF_RING_2"/>
    <property type="match status" value="1"/>
</dbReference>
<evidence type="ECO:0000256" key="4">
    <source>
        <dbReference type="PROSITE-ProRule" id="PRU00175"/>
    </source>
</evidence>
<dbReference type="SUPFAM" id="SSF101898">
    <property type="entry name" value="NHL repeat"/>
    <property type="match status" value="1"/>
</dbReference>
<dbReference type="InterPro" id="IPR013083">
    <property type="entry name" value="Znf_RING/FYVE/PHD"/>
</dbReference>